<dbReference type="InterPro" id="IPR039421">
    <property type="entry name" value="Type_1_exporter"/>
</dbReference>
<sequence>MALVGESGSGKCIVIKLIQRFYNPESGQIFLNGMKIQKFKLSWLRQEMGLVSQEPIPSDKTIRENIAYGKTGLEQKERPFQQQELEMHTASYQDCLKDTILTLGTTIVVANCLTTIMGADTIAVVKNRVIVEKRSQDVLIKMKDGVYASLVAIHSSSE</sequence>
<dbReference type="SUPFAM" id="SSF52540">
    <property type="entry name" value="P-loop containing nucleoside triphosphate hydrolases"/>
    <property type="match status" value="1"/>
</dbReference>
<comment type="caution">
    <text evidence="2">The sequence shown here is derived from an EMBL/GenBank/DDBJ whole genome shotgun (WGS) entry which is preliminary data.</text>
</comment>
<dbReference type="PANTHER" id="PTHR24222:SF86">
    <property type="entry name" value="ABC TRANSPORTER B FAMILY PROTEIN"/>
    <property type="match status" value="1"/>
</dbReference>
<feature type="domain" description="ABC transporter" evidence="1">
    <location>
        <begin position="1"/>
        <end position="83"/>
    </location>
</feature>
<dbReference type="Gene3D" id="3.40.50.300">
    <property type="entry name" value="P-loop containing nucleotide triphosphate hydrolases"/>
    <property type="match status" value="2"/>
</dbReference>
<protein>
    <submittedName>
        <fullName evidence="2">ABC transporter B family member 9-like</fullName>
    </submittedName>
</protein>
<dbReference type="OrthoDB" id="1163052at2759"/>
<dbReference type="InterPro" id="IPR027417">
    <property type="entry name" value="P-loop_NTPase"/>
</dbReference>
<name>A0A8S0V7K7_OLEEU</name>
<reference evidence="2 3" key="1">
    <citation type="submission" date="2019-12" db="EMBL/GenBank/DDBJ databases">
        <authorList>
            <person name="Alioto T."/>
            <person name="Alioto T."/>
            <person name="Gomez Garrido J."/>
        </authorList>
    </citation>
    <scope>NUCLEOTIDE SEQUENCE [LARGE SCALE GENOMIC DNA]</scope>
</reference>
<dbReference type="AlphaFoldDB" id="A0A8S0V7K7"/>
<evidence type="ECO:0000259" key="1">
    <source>
        <dbReference type="Pfam" id="PF00005"/>
    </source>
</evidence>
<organism evidence="2 3">
    <name type="scientific">Olea europaea subsp. europaea</name>
    <dbReference type="NCBI Taxonomy" id="158383"/>
    <lineage>
        <taxon>Eukaryota</taxon>
        <taxon>Viridiplantae</taxon>
        <taxon>Streptophyta</taxon>
        <taxon>Embryophyta</taxon>
        <taxon>Tracheophyta</taxon>
        <taxon>Spermatophyta</taxon>
        <taxon>Magnoliopsida</taxon>
        <taxon>eudicotyledons</taxon>
        <taxon>Gunneridae</taxon>
        <taxon>Pentapetalae</taxon>
        <taxon>asterids</taxon>
        <taxon>lamiids</taxon>
        <taxon>Lamiales</taxon>
        <taxon>Oleaceae</taxon>
        <taxon>Oleeae</taxon>
        <taxon>Olea</taxon>
    </lineage>
</organism>
<dbReference type="GO" id="GO:0016887">
    <property type="term" value="F:ATP hydrolysis activity"/>
    <property type="evidence" value="ECO:0007669"/>
    <property type="project" value="InterPro"/>
</dbReference>
<dbReference type="InterPro" id="IPR003439">
    <property type="entry name" value="ABC_transporter-like_ATP-bd"/>
</dbReference>
<dbReference type="PANTHER" id="PTHR24222">
    <property type="entry name" value="ABC TRANSPORTER B FAMILY"/>
    <property type="match status" value="1"/>
</dbReference>
<dbReference type="Gramene" id="OE9A107112T1">
    <property type="protein sequence ID" value="OE9A107112C1"/>
    <property type="gene ID" value="OE9A107112"/>
</dbReference>
<dbReference type="EMBL" id="CACTIH010009308">
    <property type="protein sequence ID" value="CAA3029431.1"/>
    <property type="molecule type" value="Genomic_DNA"/>
</dbReference>
<dbReference type="GO" id="GO:0005524">
    <property type="term" value="F:ATP binding"/>
    <property type="evidence" value="ECO:0007669"/>
    <property type="project" value="InterPro"/>
</dbReference>
<proteinExistence type="predicted"/>
<evidence type="ECO:0000313" key="3">
    <source>
        <dbReference type="Proteomes" id="UP000594638"/>
    </source>
</evidence>
<dbReference type="Pfam" id="PF00005">
    <property type="entry name" value="ABC_tran"/>
    <property type="match status" value="1"/>
</dbReference>
<dbReference type="GO" id="GO:0042626">
    <property type="term" value="F:ATPase-coupled transmembrane transporter activity"/>
    <property type="evidence" value="ECO:0007669"/>
    <property type="project" value="TreeGrafter"/>
</dbReference>
<dbReference type="GO" id="GO:0005886">
    <property type="term" value="C:plasma membrane"/>
    <property type="evidence" value="ECO:0007669"/>
    <property type="project" value="TreeGrafter"/>
</dbReference>
<dbReference type="Proteomes" id="UP000594638">
    <property type="component" value="Unassembled WGS sequence"/>
</dbReference>
<gene>
    <name evidence="2" type="ORF">OLEA9_A107112</name>
</gene>
<evidence type="ECO:0000313" key="2">
    <source>
        <dbReference type="EMBL" id="CAA3029431.1"/>
    </source>
</evidence>
<accession>A0A8S0V7K7</accession>
<keyword evidence="3" id="KW-1185">Reference proteome</keyword>